<evidence type="ECO:0000313" key="4">
    <source>
        <dbReference type="Proteomes" id="UP000044026"/>
    </source>
</evidence>
<name>A0A0B7H158_9FLAO</name>
<protein>
    <submittedName>
        <fullName evidence="1">Uncharacterized protein</fullName>
    </submittedName>
</protein>
<dbReference type="AlphaFoldDB" id="A0A0B7H158"/>
<dbReference type="EMBL" id="CDOK01000019">
    <property type="protein sequence ID" value="CEN46685.1"/>
    <property type="molecule type" value="Genomic_DNA"/>
</dbReference>
<dbReference type="Proteomes" id="UP000044026">
    <property type="component" value="Unassembled WGS sequence"/>
</dbReference>
<reference evidence="3 4" key="1">
    <citation type="submission" date="2015-01" db="EMBL/GenBank/DDBJ databases">
        <authorList>
            <person name="MANFREDI Pablo"/>
        </authorList>
    </citation>
    <scope>NUCLEOTIDE SEQUENCE [LARGE SCALE GENOMIC DNA]</scope>
    <source>
        <strain evidence="2 3">Cc11</strain>
        <strain evidence="1 4">Cc12</strain>
    </source>
</reference>
<evidence type="ECO:0000313" key="2">
    <source>
        <dbReference type="EMBL" id="CEN46685.1"/>
    </source>
</evidence>
<dbReference type="Proteomes" id="UP000039370">
    <property type="component" value="Unassembled WGS sequence"/>
</dbReference>
<gene>
    <name evidence="2" type="ORF">CCAN11_1150008</name>
    <name evidence="1" type="ORF">CCAN12_390008</name>
</gene>
<evidence type="ECO:0000313" key="3">
    <source>
        <dbReference type="Proteomes" id="UP000039370"/>
    </source>
</evidence>
<sequence length="38" mass="4615">MKRSKVSIFSVKHISLSEKYHQLKLENITMNFQYIQNM</sequence>
<evidence type="ECO:0000313" key="1">
    <source>
        <dbReference type="EMBL" id="CEN33286.1"/>
    </source>
</evidence>
<dbReference type="EMBL" id="CDOE01000033">
    <property type="protein sequence ID" value="CEN33286.1"/>
    <property type="molecule type" value="Genomic_DNA"/>
</dbReference>
<proteinExistence type="predicted"/>
<accession>A0A0B7H158</accession>
<organism evidence="1 4">
    <name type="scientific">Capnocytophaga canimorsus</name>
    <dbReference type="NCBI Taxonomy" id="28188"/>
    <lineage>
        <taxon>Bacteria</taxon>
        <taxon>Pseudomonadati</taxon>
        <taxon>Bacteroidota</taxon>
        <taxon>Flavobacteriia</taxon>
        <taxon>Flavobacteriales</taxon>
        <taxon>Flavobacteriaceae</taxon>
        <taxon>Capnocytophaga</taxon>
    </lineage>
</organism>